<proteinExistence type="predicted"/>
<dbReference type="Proteomes" id="UP000275078">
    <property type="component" value="Unassembled WGS sequence"/>
</dbReference>
<sequence length="116" mass="12656">MSYLNAGGEGIDQGTVITTLVEYSTPGRSSSDESCALKIEENKAASETVSKSDGISDDFDEEIAVLVNLIDYDAPYCKELDDEVITDMGRITAARDHWSLVEECFPPMAIEELVIT</sequence>
<keyword evidence="2" id="KW-1185">Reference proteome</keyword>
<evidence type="ECO:0000313" key="2">
    <source>
        <dbReference type="Proteomes" id="UP000275078"/>
    </source>
</evidence>
<accession>A0A3N4H9U2</accession>
<dbReference type="AlphaFoldDB" id="A0A3N4H9U2"/>
<reference evidence="1 2" key="1">
    <citation type="journal article" date="2018" name="Nat. Ecol. Evol.">
        <title>Pezizomycetes genomes reveal the molecular basis of ectomycorrhizal truffle lifestyle.</title>
        <authorList>
            <person name="Murat C."/>
            <person name="Payen T."/>
            <person name="Noel B."/>
            <person name="Kuo A."/>
            <person name="Morin E."/>
            <person name="Chen J."/>
            <person name="Kohler A."/>
            <person name="Krizsan K."/>
            <person name="Balestrini R."/>
            <person name="Da Silva C."/>
            <person name="Montanini B."/>
            <person name="Hainaut M."/>
            <person name="Levati E."/>
            <person name="Barry K.W."/>
            <person name="Belfiori B."/>
            <person name="Cichocki N."/>
            <person name="Clum A."/>
            <person name="Dockter R.B."/>
            <person name="Fauchery L."/>
            <person name="Guy J."/>
            <person name="Iotti M."/>
            <person name="Le Tacon F."/>
            <person name="Lindquist E.A."/>
            <person name="Lipzen A."/>
            <person name="Malagnac F."/>
            <person name="Mello A."/>
            <person name="Molinier V."/>
            <person name="Miyauchi S."/>
            <person name="Poulain J."/>
            <person name="Riccioni C."/>
            <person name="Rubini A."/>
            <person name="Sitrit Y."/>
            <person name="Splivallo R."/>
            <person name="Traeger S."/>
            <person name="Wang M."/>
            <person name="Zifcakova L."/>
            <person name="Wipf D."/>
            <person name="Zambonelli A."/>
            <person name="Paolocci F."/>
            <person name="Nowrousian M."/>
            <person name="Ottonello S."/>
            <person name="Baldrian P."/>
            <person name="Spatafora J.W."/>
            <person name="Henrissat B."/>
            <person name="Nagy L.G."/>
            <person name="Aury J.M."/>
            <person name="Wincker P."/>
            <person name="Grigoriev I.V."/>
            <person name="Bonfante P."/>
            <person name="Martin F.M."/>
        </authorList>
    </citation>
    <scope>NUCLEOTIDE SEQUENCE [LARGE SCALE GENOMIC DNA]</scope>
    <source>
        <strain evidence="1 2">RN42</strain>
    </source>
</reference>
<protein>
    <submittedName>
        <fullName evidence="1">Uncharacterized protein</fullName>
    </submittedName>
</protein>
<gene>
    <name evidence="1" type="ORF">BJ508DRAFT_315668</name>
</gene>
<organism evidence="1 2">
    <name type="scientific">Ascobolus immersus RN42</name>
    <dbReference type="NCBI Taxonomy" id="1160509"/>
    <lineage>
        <taxon>Eukaryota</taxon>
        <taxon>Fungi</taxon>
        <taxon>Dikarya</taxon>
        <taxon>Ascomycota</taxon>
        <taxon>Pezizomycotina</taxon>
        <taxon>Pezizomycetes</taxon>
        <taxon>Pezizales</taxon>
        <taxon>Ascobolaceae</taxon>
        <taxon>Ascobolus</taxon>
    </lineage>
</organism>
<dbReference type="EMBL" id="ML119937">
    <property type="protein sequence ID" value="RPA71373.1"/>
    <property type="molecule type" value="Genomic_DNA"/>
</dbReference>
<name>A0A3N4H9U2_ASCIM</name>
<evidence type="ECO:0000313" key="1">
    <source>
        <dbReference type="EMBL" id="RPA71373.1"/>
    </source>
</evidence>